<name>A0ABW6IJJ2_9CYAN</name>
<evidence type="ECO:0000256" key="4">
    <source>
        <dbReference type="ARBA" id="ARBA00022801"/>
    </source>
</evidence>
<organism evidence="10 11">
    <name type="scientific">Almyronema epifaneia S1</name>
    <dbReference type="NCBI Taxonomy" id="2991925"/>
    <lineage>
        <taxon>Bacteria</taxon>
        <taxon>Bacillati</taxon>
        <taxon>Cyanobacteriota</taxon>
        <taxon>Cyanophyceae</taxon>
        <taxon>Nodosilineales</taxon>
        <taxon>Nodosilineaceae</taxon>
        <taxon>Almyronema</taxon>
        <taxon>Almyronema epifaneia</taxon>
    </lineage>
</organism>
<keyword evidence="8" id="KW-0464">Manganese</keyword>
<comment type="caution">
    <text evidence="10">The sequence shown here is derived from an EMBL/GenBank/DDBJ whole genome shotgun (WGS) entry which is preliminary data.</text>
</comment>
<keyword evidence="2" id="KW-0479">Metal-binding</keyword>
<evidence type="ECO:0000313" key="11">
    <source>
        <dbReference type="Proteomes" id="UP001600165"/>
    </source>
</evidence>
<evidence type="ECO:0000256" key="6">
    <source>
        <dbReference type="ARBA" id="ARBA00023118"/>
    </source>
</evidence>
<dbReference type="RefSeq" id="WP_377968010.1">
    <property type="nucleotide sequence ID" value="NZ_JBHZOL010000108.1"/>
</dbReference>
<keyword evidence="3 10" id="KW-0255">Endonuclease</keyword>
<dbReference type="Pfam" id="PF01867">
    <property type="entry name" value="Cas_Cas1"/>
    <property type="match status" value="1"/>
</dbReference>
<dbReference type="InterPro" id="IPR042206">
    <property type="entry name" value="CRISPR-assoc_Cas1_C"/>
</dbReference>
<proteinExistence type="predicted"/>
<protein>
    <submittedName>
        <fullName evidence="10">CRISPR-associated endonuclease Cas1</fullName>
    </submittedName>
</protein>
<dbReference type="NCBIfam" id="TIGR00287">
    <property type="entry name" value="cas1"/>
    <property type="match status" value="1"/>
</dbReference>
<comment type="subunit">
    <text evidence="9">Homodimer, forms a heterotetramer with a Cas2 homodimer.</text>
</comment>
<dbReference type="PANTHER" id="PTHR34353">
    <property type="entry name" value="CRISPR-ASSOCIATED ENDONUCLEASE CAS1 1"/>
    <property type="match status" value="1"/>
</dbReference>
<keyword evidence="5" id="KW-0460">Magnesium</keyword>
<keyword evidence="11" id="KW-1185">Reference proteome</keyword>
<dbReference type="Proteomes" id="UP001600165">
    <property type="component" value="Unassembled WGS sequence"/>
</dbReference>
<dbReference type="InterPro" id="IPR002729">
    <property type="entry name" value="CRISPR-assoc_Cas1"/>
</dbReference>
<dbReference type="GO" id="GO:0004519">
    <property type="term" value="F:endonuclease activity"/>
    <property type="evidence" value="ECO:0007669"/>
    <property type="project" value="UniProtKB-KW"/>
</dbReference>
<keyword evidence="1" id="KW-0540">Nuclease</keyword>
<sequence length="310" mass="35063">LQVFQQQRFCFAVPLNRVNQVIVLGQQPWAQKAVNLALSLEIPVLYFEPNGQCIEYLKPPTEPATYLEAQLERSHEITFVRDMAESLVRAQLHNASVLLRQRSKALQTAAVEQVLVLLGRLRDDLPPAPSLRVLKSYAETGTSFYRAALHRCLLPDGFRQYNRGLAPLRRLTELGVALLSQRIQLVLREYGLDEEMANLHCDALVRPPLVCDFLMELQMPLVDALVLDLLMTGQIGPEDFVWLGEGIFLSPAALDIFVQHWDQHLAAPIWHPVAGETTHRQCIDLQVEAYLAMVLGDEVVYCPLLLRERG</sequence>
<evidence type="ECO:0000256" key="3">
    <source>
        <dbReference type="ARBA" id="ARBA00022759"/>
    </source>
</evidence>
<keyword evidence="4" id="KW-0378">Hydrolase</keyword>
<evidence type="ECO:0000256" key="2">
    <source>
        <dbReference type="ARBA" id="ARBA00022723"/>
    </source>
</evidence>
<reference evidence="10 11" key="1">
    <citation type="submission" date="2024-10" db="EMBL/GenBank/DDBJ databases">
        <authorList>
            <person name="Ratan Roy A."/>
            <person name="Morales Sandoval P.H."/>
            <person name="De Los Santos Villalobos S."/>
            <person name="Chakraborty S."/>
            <person name="Mukherjee J."/>
        </authorList>
    </citation>
    <scope>NUCLEOTIDE SEQUENCE [LARGE SCALE GENOMIC DNA]</scope>
    <source>
        <strain evidence="10 11">S1</strain>
    </source>
</reference>
<evidence type="ECO:0000256" key="9">
    <source>
        <dbReference type="ARBA" id="ARBA00038592"/>
    </source>
</evidence>
<dbReference type="EMBL" id="JBHZOL010000108">
    <property type="protein sequence ID" value="MFE4108379.1"/>
    <property type="molecule type" value="Genomic_DNA"/>
</dbReference>
<evidence type="ECO:0000256" key="8">
    <source>
        <dbReference type="ARBA" id="ARBA00023211"/>
    </source>
</evidence>
<evidence type="ECO:0000256" key="1">
    <source>
        <dbReference type="ARBA" id="ARBA00022722"/>
    </source>
</evidence>
<keyword evidence="6" id="KW-0051">Antiviral defense</keyword>
<dbReference type="InterPro" id="IPR050646">
    <property type="entry name" value="Cas1"/>
</dbReference>
<evidence type="ECO:0000256" key="7">
    <source>
        <dbReference type="ARBA" id="ARBA00023125"/>
    </source>
</evidence>
<evidence type="ECO:0000256" key="5">
    <source>
        <dbReference type="ARBA" id="ARBA00022842"/>
    </source>
</evidence>
<evidence type="ECO:0000313" key="10">
    <source>
        <dbReference type="EMBL" id="MFE4108379.1"/>
    </source>
</evidence>
<keyword evidence="7" id="KW-0238">DNA-binding</keyword>
<feature type="non-terminal residue" evidence="10">
    <location>
        <position position="1"/>
    </location>
</feature>
<accession>A0ABW6IJJ2</accession>
<gene>
    <name evidence="10" type="primary">cas1</name>
    <name evidence="10" type="ORF">ACFVKH_19015</name>
</gene>
<dbReference type="Gene3D" id="1.20.120.920">
    <property type="entry name" value="CRISPR-associated endonuclease Cas1, C-terminal domain"/>
    <property type="match status" value="1"/>
</dbReference>
<dbReference type="PANTHER" id="PTHR34353:SF2">
    <property type="entry name" value="CRISPR-ASSOCIATED ENDONUCLEASE CAS1 1"/>
    <property type="match status" value="1"/>
</dbReference>